<dbReference type="PRINTS" id="PR00178">
    <property type="entry name" value="FATTYACIDBP"/>
</dbReference>
<gene>
    <name evidence="2" type="ORF">FBUS_04107</name>
</gene>
<accession>A0A8E0S0A6</accession>
<sequence length="168" mass="18675">MSELIGEWKCNECSNLDPVLIEQGGHQENADYFDPVDTNLTIDIEGNEVFLRDDVANRQVGTTFVLDKQIEEMTPDGRIVQSTVSLDSDAQLTHVQRHGFNETQIIREASGDKLNTTVKTGDSVAVLKYERVGEPKDTKQYFTSFEPEAEPGPEVAAEGKLTTQPMVN</sequence>
<keyword evidence="3" id="KW-1185">Reference proteome</keyword>
<protein>
    <submittedName>
        <fullName evidence="2">Fatty acid-binding protein type VII</fullName>
    </submittedName>
</protein>
<proteinExistence type="predicted"/>
<reference evidence="2" key="1">
    <citation type="submission" date="2019-05" db="EMBL/GenBank/DDBJ databases">
        <title>Annotation for the trematode Fasciolopsis buski.</title>
        <authorList>
            <person name="Choi Y.-J."/>
        </authorList>
    </citation>
    <scope>NUCLEOTIDE SEQUENCE</scope>
    <source>
        <strain evidence="2">HT</strain>
        <tissue evidence="2">Whole worm</tissue>
    </source>
</reference>
<evidence type="ECO:0000256" key="1">
    <source>
        <dbReference type="SAM" id="MobiDB-lite"/>
    </source>
</evidence>
<feature type="region of interest" description="Disordered" evidence="1">
    <location>
        <begin position="146"/>
        <end position="168"/>
    </location>
</feature>
<organism evidence="2 3">
    <name type="scientific">Fasciolopsis buskii</name>
    <dbReference type="NCBI Taxonomy" id="27845"/>
    <lineage>
        <taxon>Eukaryota</taxon>
        <taxon>Metazoa</taxon>
        <taxon>Spiralia</taxon>
        <taxon>Lophotrochozoa</taxon>
        <taxon>Platyhelminthes</taxon>
        <taxon>Trematoda</taxon>
        <taxon>Digenea</taxon>
        <taxon>Plagiorchiida</taxon>
        <taxon>Echinostomata</taxon>
        <taxon>Echinostomatoidea</taxon>
        <taxon>Fasciolidae</taxon>
        <taxon>Fasciolopsis</taxon>
    </lineage>
</organism>
<evidence type="ECO:0000313" key="3">
    <source>
        <dbReference type="Proteomes" id="UP000728185"/>
    </source>
</evidence>
<dbReference type="InterPro" id="IPR012674">
    <property type="entry name" value="Calycin"/>
</dbReference>
<dbReference type="InterPro" id="IPR000463">
    <property type="entry name" value="Fatty_acid-bd"/>
</dbReference>
<dbReference type="AlphaFoldDB" id="A0A8E0S0A6"/>
<comment type="caution">
    <text evidence="2">The sequence shown here is derived from an EMBL/GenBank/DDBJ whole genome shotgun (WGS) entry which is preliminary data.</text>
</comment>
<dbReference type="Proteomes" id="UP000728185">
    <property type="component" value="Unassembled WGS sequence"/>
</dbReference>
<dbReference type="GO" id="GO:0008289">
    <property type="term" value="F:lipid binding"/>
    <property type="evidence" value="ECO:0007669"/>
    <property type="project" value="UniProtKB-KW"/>
</dbReference>
<evidence type="ECO:0000313" key="2">
    <source>
        <dbReference type="EMBL" id="KAA0196038.1"/>
    </source>
</evidence>
<dbReference type="SUPFAM" id="SSF50814">
    <property type="entry name" value="Lipocalins"/>
    <property type="match status" value="1"/>
</dbReference>
<dbReference type="Gene3D" id="2.40.128.20">
    <property type="match status" value="1"/>
</dbReference>
<name>A0A8E0S0A6_9TREM</name>
<dbReference type="OrthoDB" id="412780at2759"/>
<dbReference type="EMBL" id="LUCM01003275">
    <property type="protein sequence ID" value="KAA0196038.1"/>
    <property type="molecule type" value="Genomic_DNA"/>
</dbReference>